<keyword evidence="2" id="KW-0444">Lipid biosynthesis</keyword>
<evidence type="ECO:0000256" key="5">
    <source>
        <dbReference type="ARBA" id="ARBA00023002"/>
    </source>
</evidence>
<dbReference type="Pfam" id="PF13685">
    <property type="entry name" value="Fe-ADH_2"/>
    <property type="match status" value="1"/>
</dbReference>
<evidence type="ECO:0000256" key="3">
    <source>
        <dbReference type="ARBA" id="ARBA00022723"/>
    </source>
</evidence>
<evidence type="ECO:0000313" key="11">
    <source>
        <dbReference type="Proteomes" id="UP000241848"/>
    </source>
</evidence>
<dbReference type="PANTHER" id="PTHR43616">
    <property type="entry name" value="GLYCEROL DEHYDROGENASE"/>
    <property type="match status" value="1"/>
</dbReference>
<evidence type="ECO:0008006" key="12">
    <source>
        <dbReference type="Google" id="ProtNLM"/>
    </source>
</evidence>
<gene>
    <name evidence="10" type="ORF">C7B45_11905</name>
</gene>
<dbReference type="PANTHER" id="PTHR43616:SF5">
    <property type="entry name" value="GLYCEROL DEHYDROGENASE 1"/>
    <property type="match status" value="1"/>
</dbReference>
<keyword evidence="6" id="KW-0520">NAD</keyword>
<dbReference type="Gene3D" id="1.20.1090.10">
    <property type="entry name" value="Dehydroquinate synthase-like - alpha domain"/>
    <property type="match status" value="1"/>
</dbReference>
<evidence type="ECO:0000256" key="8">
    <source>
        <dbReference type="ARBA" id="ARBA00023209"/>
    </source>
</evidence>
<dbReference type="GO" id="GO:0046872">
    <property type="term" value="F:metal ion binding"/>
    <property type="evidence" value="ECO:0007669"/>
    <property type="project" value="UniProtKB-KW"/>
</dbReference>
<reference evidence="10 11" key="1">
    <citation type="journal article" date="2014" name="BMC Genomics">
        <title>Comparison of environmental and isolate Sulfobacillus genomes reveals diverse carbon, sulfur, nitrogen, and hydrogen metabolisms.</title>
        <authorList>
            <person name="Justice N.B."/>
            <person name="Norman A."/>
            <person name="Brown C.T."/>
            <person name="Singh A."/>
            <person name="Thomas B.C."/>
            <person name="Banfield J.F."/>
        </authorList>
    </citation>
    <scope>NUCLEOTIDE SEQUENCE [LARGE SCALE GENOMIC DNA]</scope>
    <source>
        <strain evidence="10">AMDSBA3</strain>
    </source>
</reference>
<evidence type="ECO:0000256" key="7">
    <source>
        <dbReference type="ARBA" id="ARBA00023098"/>
    </source>
</evidence>
<evidence type="ECO:0000256" key="2">
    <source>
        <dbReference type="ARBA" id="ARBA00022516"/>
    </source>
</evidence>
<dbReference type="InterPro" id="IPR016205">
    <property type="entry name" value="Glycerol_DH"/>
</dbReference>
<name>A0A2T2WG13_9FIRM</name>
<keyword evidence="3" id="KW-0479">Metal-binding</keyword>
<dbReference type="AlphaFoldDB" id="A0A2T2WG13"/>
<organism evidence="10 11">
    <name type="scientific">Sulfobacillus acidophilus</name>
    <dbReference type="NCBI Taxonomy" id="53633"/>
    <lineage>
        <taxon>Bacteria</taxon>
        <taxon>Bacillati</taxon>
        <taxon>Bacillota</taxon>
        <taxon>Clostridia</taxon>
        <taxon>Eubacteriales</taxon>
        <taxon>Clostridiales Family XVII. Incertae Sedis</taxon>
        <taxon>Sulfobacillus</taxon>
    </lineage>
</organism>
<dbReference type="InterPro" id="IPR032837">
    <property type="entry name" value="G1PDH"/>
</dbReference>
<evidence type="ECO:0000256" key="4">
    <source>
        <dbReference type="ARBA" id="ARBA00022857"/>
    </source>
</evidence>
<keyword evidence="7" id="KW-0443">Lipid metabolism</keyword>
<proteinExistence type="predicted"/>
<keyword evidence="8" id="KW-0594">Phospholipid biosynthesis</keyword>
<dbReference type="SUPFAM" id="SSF56796">
    <property type="entry name" value="Dehydroquinate synthase-like"/>
    <property type="match status" value="1"/>
</dbReference>
<evidence type="ECO:0000256" key="1">
    <source>
        <dbReference type="ARBA" id="ARBA00022490"/>
    </source>
</evidence>
<accession>A0A2T2WG13</accession>
<protein>
    <recommendedName>
        <fullName evidence="12">3-dehydroquinate synthase domain-containing protein</fullName>
    </recommendedName>
</protein>
<dbReference type="EMBL" id="PXYV01000040">
    <property type="protein sequence ID" value="PSR21185.1"/>
    <property type="molecule type" value="Genomic_DNA"/>
</dbReference>
<evidence type="ECO:0000313" key="10">
    <source>
        <dbReference type="EMBL" id="PSR21185.1"/>
    </source>
</evidence>
<keyword evidence="4" id="KW-0521">NADP</keyword>
<keyword evidence="5" id="KW-0560">Oxidoreductase</keyword>
<evidence type="ECO:0000256" key="6">
    <source>
        <dbReference type="ARBA" id="ARBA00023027"/>
    </source>
</evidence>
<sequence>MTSQHWPRHPLHVYIDHDALDRLPALLMQSHVKQAYLIMSEVPIMREGYPLKPYIHQLALQAKIRIEPIYVNSFASSDQAQRVATRLRCSSAVISIGSGQITDLCKQVCHLYEQETGHALYFVAIPTANSVTSYASHLTSIWHRDVKVSMPARSPDVILADLRTLHSAPPDLSRSGLGDLAAKFVALADWYLAASLGLGDPFEPRALDWLKPIDQLYDEWPPQGGPLDSFYQTHVLCEALLVAGLTMSVLHQSTPLSGFEHVATHALDIWRRQRKGESGSHGIHVAAFSAMASHMWEALFAGPTPNLAAPTRSALQEIVISQFTALDPTNRLGHQFWQVYSEKLQNWEQMSTHIAQRTATWDESLKPHLATLLKPSRWIESSLQRAGLPLRFTAINPPISPAEYLWAMGSAPFIRKRFTLGDLQISNPWMKASS</sequence>
<dbReference type="GO" id="GO:0016614">
    <property type="term" value="F:oxidoreductase activity, acting on CH-OH group of donors"/>
    <property type="evidence" value="ECO:0007669"/>
    <property type="project" value="InterPro"/>
</dbReference>
<comment type="caution">
    <text evidence="10">The sequence shown here is derived from an EMBL/GenBank/DDBJ whole genome shotgun (WGS) entry which is preliminary data.</text>
</comment>
<dbReference type="GO" id="GO:0008654">
    <property type="term" value="P:phospholipid biosynthetic process"/>
    <property type="evidence" value="ECO:0007669"/>
    <property type="project" value="UniProtKB-KW"/>
</dbReference>
<dbReference type="Proteomes" id="UP000241848">
    <property type="component" value="Unassembled WGS sequence"/>
</dbReference>
<keyword evidence="1" id="KW-0963">Cytoplasm</keyword>
<evidence type="ECO:0000256" key="9">
    <source>
        <dbReference type="ARBA" id="ARBA00023264"/>
    </source>
</evidence>
<dbReference type="Gene3D" id="3.40.50.1970">
    <property type="match status" value="1"/>
</dbReference>
<keyword evidence="9" id="KW-1208">Phospholipid metabolism</keyword>